<dbReference type="InterPro" id="IPR004610">
    <property type="entry name" value="RecJ"/>
</dbReference>
<evidence type="ECO:0000313" key="10">
    <source>
        <dbReference type="EMBL" id="RNC97463.1"/>
    </source>
</evidence>
<protein>
    <recommendedName>
        <fullName evidence="2">Single-stranded-DNA-specific exonuclease RecJ</fullName>
    </recommendedName>
</protein>
<evidence type="ECO:0000256" key="1">
    <source>
        <dbReference type="ARBA" id="ARBA00005915"/>
    </source>
</evidence>
<reference evidence="10 11" key="1">
    <citation type="journal article" date="2014" name="Int. J. Syst. Evol. Microbiol.">
        <title>Lysinibacillus halotolerans sp. nov., isolated from saline-alkaline soil.</title>
        <authorList>
            <person name="Kong D."/>
            <person name="Wang Y."/>
            <person name="Zhao B."/>
            <person name="Li Y."/>
            <person name="Song J."/>
            <person name="Zhai Y."/>
            <person name="Zhang C."/>
            <person name="Wang H."/>
            <person name="Chen X."/>
            <person name="Zhao B."/>
            <person name="Ruan Z."/>
        </authorList>
    </citation>
    <scope>NUCLEOTIDE SEQUENCE [LARGE SCALE GENOMIC DNA]</scope>
    <source>
        <strain evidence="10 11">MCCC 1A12703</strain>
    </source>
</reference>
<dbReference type="InterPro" id="IPR038763">
    <property type="entry name" value="DHH_sf"/>
</dbReference>
<keyword evidence="5 10" id="KW-0269">Exonuclease</keyword>
<dbReference type="EMBL" id="RHLQ01000048">
    <property type="protein sequence ID" value="RNC97463.1"/>
    <property type="molecule type" value="Genomic_DNA"/>
</dbReference>
<dbReference type="Proteomes" id="UP000279909">
    <property type="component" value="Unassembled WGS sequence"/>
</dbReference>
<dbReference type="PANTHER" id="PTHR30255:SF2">
    <property type="entry name" value="SINGLE-STRANDED-DNA-SPECIFIC EXONUCLEASE RECJ"/>
    <property type="match status" value="1"/>
</dbReference>
<gene>
    <name evidence="10" type="primary">recJ</name>
    <name evidence="10" type="ORF">EC501_15250</name>
</gene>
<dbReference type="SUPFAM" id="SSF64182">
    <property type="entry name" value="DHH phosphoesterases"/>
    <property type="match status" value="1"/>
</dbReference>
<dbReference type="Pfam" id="PF17768">
    <property type="entry name" value="RecJ_OB"/>
    <property type="match status" value="1"/>
</dbReference>
<feature type="domain" description="RecJ OB" evidence="9">
    <location>
        <begin position="455"/>
        <end position="561"/>
    </location>
</feature>
<dbReference type="GO" id="GO:0008409">
    <property type="term" value="F:5'-3' exonuclease activity"/>
    <property type="evidence" value="ECO:0007669"/>
    <property type="project" value="InterPro"/>
</dbReference>
<dbReference type="Pfam" id="PF01368">
    <property type="entry name" value="DHH"/>
    <property type="match status" value="1"/>
</dbReference>
<sequence length="778" mass="88108">MIESTKKWIVEQPNEENIIELQKELNISSIAAKILIARGYTSVQEAKSLLQMDESQLHSPYLLNGMKEAVERIEKALHNGEKILIYGDYDADGITSTTVMMNVLLDLGADVDFCIPNRFDHGYGPNEELFHKAYENGVQLIITVDNGISGIEPIRIAKELGMDVIVTDHHEAGDVLPPADVIIHPRVPEGHYPFGELAGVGVAFKLAHALYGEVPEHLYEYVAIGTVADLVPLVGENRYIVQQGIKHLRTSYNPWVRALCEVTSVKQHEIDEDSIGFYFGPRLNAIGRLGDADPGVTFLMSENDLDAAEGAKLLNKKNVERKEIVQSITEEAIHMIEKDPNISSSLVLVVAKEGWNPGVIGIVASRLVEKYYRPTIVLSLDPIKGTAKGSGRSIEGFHLYQELAKNREILPHFGGHPMAAGMTFALEHVDELRKRLHKQAEEVLTADMLTPKLKIDVPVELSEVTVESVEEIKKLGPFGTGFAKPIYALQNVQVRSMKKIGSGENHLKMELEDAYGTIDAIGFGKGHLYDEITYGVKLSFVGDLQINEWQGNKKPQLMISDVQTKEWQLFDYRGKNQVQKWIHTLPQQNCTFIAFNQKTVEHFNQDLGNSDIHFITEQSVFNHHSSYVVLLDLPPSMELLEKYIQQAQPKRIYAVFYTPESKFFNGMPTREQFGWYYSFLKKRPGFNLSIHMERLSQHIGLNLEIIKFMTNVFFELGFVTIENGLTTVNINAPKRSLSEATSYKKRVKQIEIEQKLLYAPYLELKQWFNERMKEYLYS</sequence>
<dbReference type="InterPro" id="IPR018779">
    <property type="entry name" value="RecJ_C"/>
</dbReference>
<dbReference type="RefSeq" id="WP_122973226.1">
    <property type="nucleotide sequence ID" value="NZ_RHLQ01000048.1"/>
</dbReference>
<dbReference type="AlphaFoldDB" id="A0A3M8H500"/>
<dbReference type="InterPro" id="IPR051673">
    <property type="entry name" value="SSDNA_exonuclease_RecJ"/>
</dbReference>
<dbReference type="Pfam" id="PF02272">
    <property type="entry name" value="DHHA1"/>
    <property type="match status" value="1"/>
</dbReference>
<evidence type="ECO:0000313" key="11">
    <source>
        <dbReference type="Proteomes" id="UP000279909"/>
    </source>
</evidence>
<organism evidence="10 11">
    <name type="scientific">Lysinibacillus halotolerans</name>
    <dbReference type="NCBI Taxonomy" id="1368476"/>
    <lineage>
        <taxon>Bacteria</taxon>
        <taxon>Bacillati</taxon>
        <taxon>Bacillota</taxon>
        <taxon>Bacilli</taxon>
        <taxon>Bacillales</taxon>
        <taxon>Bacillaceae</taxon>
        <taxon>Lysinibacillus</taxon>
    </lineage>
</organism>
<dbReference type="Gene3D" id="3.10.310.30">
    <property type="match status" value="1"/>
</dbReference>
<comment type="caution">
    <text evidence="10">The sequence shown here is derived from an EMBL/GenBank/DDBJ whole genome shotgun (WGS) entry which is preliminary data.</text>
</comment>
<evidence type="ECO:0000259" key="6">
    <source>
        <dbReference type="Pfam" id="PF01368"/>
    </source>
</evidence>
<dbReference type="PANTHER" id="PTHR30255">
    <property type="entry name" value="SINGLE-STRANDED-DNA-SPECIFIC EXONUCLEASE RECJ"/>
    <property type="match status" value="1"/>
</dbReference>
<dbReference type="InterPro" id="IPR003156">
    <property type="entry name" value="DHHA1_dom"/>
</dbReference>
<name>A0A3M8H500_9BACI</name>
<evidence type="ECO:0000259" key="7">
    <source>
        <dbReference type="Pfam" id="PF02272"/>
    </source>
</evidence>
<keyword evidence="3" id="KW-0540">Nuclease</keyword>
<dbReference type="InterPro" id="IPR001667">
    <property type="entry name" value="DDH_dom"/>
</dbReference>
<dbReference type="NCBIfam" id="TIGR00644">
    <property type="entry name" value="recJ"/>
    <property type="match status" value="1"/>
</dbReference>
<evidence type="ECO:0000259" key="9">
    <source>
        <dbReference type="Pfam" id="PF17768"/>
    </source>
</evidence>
<dbReference type="Pfam" id="PF10141">
    <property type="entry name" value="ssDNA-exonuc_C"/>
    <property type="match status" value="1"/>
</dbReference>
<dbReference type="GO" id="GO:0006310">
    <property type="term" value="P:DNA recombination"/>
    <property type="evidence" value="ECO:0007669"/>
    <property type="project" value="InterPro"/>
</dbReference>
<dbReference type="OrthoDB" id="9809852at2"/>
<evidence type="ECO:0000256" key="2">
    <source>
        <dbReference type="ARBA" id="ARBA00019841"/>
    </source>
</evidence>
<feature type="domain" description="DHHA1" evidence="7">
    <location>
        <begin position="348"/>
        <end position="441"/>
    </location>
</feature>
<evidence type="ECO:0000256" key="3">
    <source>
        <dbReference type="ARBA" id="ARBA00022722"/>
    </source>
</evidence>
<proteinExistence type="inferred from homology"/>
<dbReference type="GO" id="GO:0006281">
    <property type="term" value="P:DNA repair"/>
    <property type="evidence" value="ECO:0007669"/>
    <property type="project" value="InterPro"/>
</dbReference>
<feature type="domain" description="DDH" evidence="6">
    <location>
        <begin position="82"/>
        <end position="226"/>
    </location>
</feature>
<dbReference type="Gene3D" id="3.90.1640.30">
    <property type="match status" value="1"/>
</dbReference>
<accession>A0A3M8H500</accession>
<evidence type="ECO:0000256" key="4">
    <source>
        <dbReference type="ARBA" id="ARBA00022801"/>
    </source>
</evidence>
<keyword evidence="4" id="KW-0378">Hydrolase</keyword>
<evidence type="ECO:0000259" key="8">
    <source>
        <dbReference type="Pfam" id="PF10141"/>
    </source>
</evidence>
<comment type="similarity">
    <text evidence="1">Belongs to the RecJ family.</text>
</comment>
<evidence type="ECO:0000256" key="5">
    <source>
        <dbReference type="ARBA" id="ARBA00022839"/>
    </source>
</evidence>
<dbReference type="InterPro" id="IPR041122">
    <property type="entry name" value="RecJ_OB"/>
</dbReference>
<keyword evidence="11" id="KW-1185">Reference proteome</keyword>
<feature type="domain" description="Single-stranded-DNA-specific exonuclease RecJ C-terminal" evidence="8">
    <location>
        <begin position="568"/>
        <end position="768"/>
    </location>
</feature>
<dbReference type="GO" id="GO:0003676">
    <property type="term" value="F:nucleic acid binding"/>
    <property type="evidence" value="ECO:0007669"/>
    <property type="project" value="InterPro"/>
</dbReference>